<feature type="binding site" evidence="10">
    <location>
        <position position="291"/>
    </location>
    <ligand>
        <name>a divalent metal cation</name>
        <dbReference type="ChEBI" id="CHEBI:60240"/>
    </ligand>
</feature>
<dbReference type="CDD" id="cd05311">
    <property type="entry name" value="NAD_bind_2_malic_enz"/>
    <property type="match status" value="1"/>
</dbReference>
<feature type="binding site" evidence="9">
    <location>
        <position position="141"/>
    </location>
    <ligand>
        <name>a divalent metal cation</name>
        <dbReference type="ChEBI" id="CHEBI:60240"/>
    </ligand>
</feature>
<dbReference type="Pfam" id="PF00390">
    <property type="entry name" value="malic"/>
    <property type="match status" value="1"/>
</dbReference>
<evidence type="ECO:0000256" key="8">
    <source>
        <dbReference type="PIRSR" id="PIRSR036684-1"/>
    </source>
</evidence>
<dbReference type="Pfam" id="PF01515">
    <property type="entry name" value="PTA_PTB"/>
    <property type="match status" value="1"/>
</dbReference>
<dbReference type="Gene3D" id="3.40.50.720">
    <property type="entry name" value="NAD(P)-binding Rossmann-like Domain"/>
    <property type="match status" value="1"/>
</dbReference>
<keyword evidence="5 9" id="KW-0479">Metal-binding</keyword>
<keyword evidence="10" id="KW-0521">NADP</keyword>
<dbReference type="EMBL" id="FOXV01000002">
    <property type="protein sequence ID" value="SFQ18690.1"/>
    <property type="molecule type" value="Genomic_DNA"/>
</dbReference>
<evidence type="ECO:0000256" key="6">
    <source>
        <dbReference type="ARBA" id="ARBA00023002"/>
    </source>
</evidence>
<dbReference type="GO" id="GO:0004470">
    <property type="term" value="F:malic enzyme activity"/>
    <property type="evidence" value="ECO:0007669"/>
    <property type="project" value="InterPro"/>
</dbReference>
<dbReference type="InterPro" id="IPR051674">
    <property type="entry name" value="Malate_Decarboxylase"/>
</dbReference>
<dbReference type="SMART" id="SM01274">
    <property type="entry name" value="malic"/>
    <property type="match status" value="1"/>
</dbReference>
<evidence type="ECO:0000256" key="9">
    <source>
        <dbReference type="PIRSR" id="PIRSR036684-2"/>
    </source>
</evidence>
<dbReference type="GO" id="GO:0016616">
    <property type="term" value="F:oxidoreductase activity, acting on the CH-OH group of donors, NAD or NADP as acceptor"/>
    <property type="evidence" value="ECO:0007669"/>
    <property type="project" value="InterPro"/>
</dbReference>
<dbReference type="RefSeq" id="WP_093009589.1">
    <property type="nucleotide sequence ID" value="NZ_FOXV01000002.1"/>
</dbReference>
<dbReference type="InterPro" id="IPR042113">
    <property type="entry name" value="P_AcTrfase_dom1"/>
</dbReference>
<dbReference type="GO" id="GO:0051287">
    <property type="term" value="F:NAD binding"/>
    <property type="evidence" value="ECO:0007669"/>
    <property type="project" value="InterPro"/>
</dbReference>
<protein>
    <submittedName>
        <fullName evidence="13">Malate dehydrogenase (Oxaloacetate-decarboxylating)(NADP+)</fullName>
    </submittedName>
</protein>
<feature type="domain" description="Malic enzyme N-terminal" evidence="12">
    <location>
        <begin position="22"/>
        <end position="155"/>
    </location>
</feature>
<comment type="cofactor">
    <cofactor evidence="2">
        <name>Mg(2+)</name>
        <dbReference type="ChEBI" id="CHEBI:18420"/>
    </cofactor>
</comment>
<dbReference type="Gene3D" id="3.40.50.10380">
    <property type="entry name" value="Malic enzyme, N-terminal domain"/>
    <property type="match status" value="1"/>
</dbReference>
<evidence type="ECO:0000259" key="12">
    <source>
        <dbReference type="SMART" id="SM01274"/>
    </source>
</evidence>
<dbReference type="GO" id="GO:0016746">
    <property type="term" value="F:acyltransferase activity"/>
    <property type="evidence" value="ECO:0007669"/>
    <property type="project" value="InterPro"/>
</dbReference>
<dbReference type="PANTHER" id="PTHR43237">
    <property type="entry name" value="NADP-DEPENDENT MALIC ENZYME"/>
    <property type="match status" value="1"/>
</dbReference>
<evidence type="ECO:0000256" key="10">
    <source>
        <dbReference type="PIRSR" id="PIRSR036684-3"/>
    </source>
</evidence>
<dbReference type="SUPFAM" id="SSF51735">
    <property type="entry name" value="NAD(P)-binding Rossmann-fold domains"/>
    <property type="match status" value="1"/>
</dbReference>
<comment type="similarity">
    <text evidence="3">In the N-terminal section; belongs to the malic enzymes family.</text>
</comment>
<feature type="domain" description="Malic enzyme NAD-binding" evidence="11">
    <location>
        <begin position="167"/>
        <end position="404"/>
    </location>
</feature>
<proteinExistence type="inferred from homology"/>
<dbReference type="FunFam" id="3.40.50.720:FF:000095">
    <property type="entry name" value="NADP-dependent malic enzyme"/>
    <property type="match status" value="1"/>
</dbReference>
<dbReference type="GO" id="GO:0006108">
    <property type="term" value="P:malate metabolic process"/>
    <property type="evidence" value="ECO:0007669"/>
    <property type="project" value="InterPro"/>
</dbReference>
<comment type="cofactor">
    <cofactor evidence="1">
        <name>Mn(2+)</name>
        <dbReference type="ChEBI" id="CHEBI:29035"/>
    </cofactor>
</comment>
<dbReference type="InterPro" id="IPR045213">
    <property type="entry name" value="Malic_NAD-bd_bact_type"/>
</dbReference>
<organism evidence="13 14">
    <name type="scientific">Roseivivax halotolerans</name>
    <dbReference type="NCBI Taxonomy" id="93684"/>
    <lineage>
        <taxon>Bacteria</taxon>
        <taxon>Pseudomonadati</taxon>
        <taxon>Pseudomonadota</taxon>
        <taxon>Alphaproteobacteria</taxon>
        <taxon>Rhodobacterales</taxon>
        <taxon>Roseobacteraceae</taxon>
        <taxon>Roseivivax</taxon>
    </lineage>
</organism>
<evidence type="ECO:0000256" key="5">
    <source>
        <dbReference type="ARBA" id="ARBA00022723"/>
    </source>
</evidence>
<dbReference type="SUPFAM" id="SSF53659">
    <property type="entry name" value="Isocitrate/Isopropylmalate dehydrogenase-like"/>
    <property type="match status" value="1"/>
</dbReference>
<dbReference type="InterPro" id="IPR012302">
    <property type="entry name" value="Malic_NAD-bd"/>
</dbReference>
<evidence type="ECO:0000313" key="14">
    <source>
        <dbReference type="Proteomes" id="UP000243106"/>
    </source>
</evidence>
<keyword evidence="14" id="KW-1185">Reference proteome</keyword>
<dbReference type="GO" id="GO:0046872">
    <property type="term" value="F:metal ion binding"/>
    <property type="evidence" value="ECO:0007669"/>
    <property type="project" value="UniProtKB-KW"/>
</dbReference>
<evidence type="ECO:0000256" key="1">
    <source>
        <dbReference type="ARBA" id="ARBA00001936"/>
    </source>
</evidence>
<dbReference type="InterPro" id="IPR037062">
    <property type="entry name" value="Malic_N_dom_sf"/>
</dbReference>
<dbReference type="Proteomes" id="UP000243106">
    <property type="component" value="Unassembled WGS sequence"/>
</dbReference>
<feature type="binding site" evidence="10">
    <location>
        <begin position="80"/>
        <end position="87"/>
    </location>
    <ligand>
        <name>NADP(+)</name>
        <dbReference type="ChEBI" id="CHEBI:58349"/>
    </ligand>
</feature>
<dbReference type="InterPro" id="IPR042112">
    <property type="entry name" value="P_AcTrfase_dom2"/>
</dbReference>
<feature type="binding site" evidence="10">
    <location>
        <position position="166"/>
    </location>
    <ligand>
        <name>a divalent metal cation</name>
        <dbReference type="ChEBI" id="CHEBI:60240"/>
    </ligand>
</feature>
<dbReference type="STRING" id="93684.SAMN05421853_102328"/>
<dbReference type="Gene3D" id="3.40.50.10750">
    <property type="entry name" value="Isocitrate/Isopropylmalate dehydrogenase-like"/>
    <property type="match status" value="1"/>
</dbReference>
<dbReference type="SUPFAM" id="SSF53223">
    <property type="entry name" value="Aminoacid dehydrogenase-like, N-terminal domain"/>
    <property type="match status" value="1"/>
</dbReference>
<dbReference type="InterPro" id="IPR012188">
    <property type="entry name" value="ME_PTA"/>
</dbReference>
<evidence type="ECO:0000256" key="4">
    <source>
        <dbReference type="ARBA" id="ARBA00008756"/>
    </source>
</evidence>
<dbReference type="InterPro" id="IPR002505">
    <property type="entry name" value="PTA_PTB"/>
</dbReference>
<dbReference type="InterPro" id="IPR012301">
    <property type="entry name" value="Malic_N_dom"/>
</dbReference>
<gene>
    <name evidence="13" type="ORF">SAMN05421853_102328</name>
</gene>
<accession>A0A1I5WG33</accession>
<keyword evidence="6" id="KW-0560">Oxidoreductase</keyword>
<name>A0A1I5WG33_9RHOB</name>
<evidence type="ECO:0000256" key="2">
    <source>
        <dbReference type="ARBA" id="ARBA00001946"/>
    </source>
</evidence>
<dbReference type="Gene3D" id="3.40.50.10950">
    <property type="match status" value="1"/>
</dbReference>
<sequence>MSDQTSDTLRQQALDYHRFPKPGKLEIRATKPLANGRDLARAYSPGVAEACLEIKSDPKAARDYTSRGNLVAVVSNGTAVLGLGNIGALASKPVMEGKAVLFKKFAGIDCFDIEVNESDPEKLADIVCALEPSFGAINLEDIKAPDCFVVEEICRERMNIPVFHDDQHGTAIVVSAAALNAVKLAGKTLEDVKVVSTGGGAAGIACLNMLVKLGVKRENIWLCDIDGLVYEGRETEMTPQKAAYAQGSTAKTLGDVIEGADLFLGLSGPNVLKPEMVEKMAQTPIIFALANPNPEILPDLARQVAPDAIIATGRSDFPNQVNNVLCFPFIFRGALDVGATTINDEMKIACVEGIAALARATTSAEAAAAYRGESLTFGRDYLIPKPFDPRLSATVSVAVAEAAMASGVAERPIEDMDAYKAKLRASVYRSALLMRPVFDAAAEASRRIVFAEGEDERVLRAAQAVLEETPEQPILIGRPEVINMRCERLGLEIRPERDFNIVNPENDPRYRDYWKTYHEIMARRGVTPDLARAIMRTNSTAIGAVMVHRGEADSLICGTFGEYRWHLNYVTQVLGSETQYPHGALSMMILEDGPLFIADTHVHFIPTADQIAQAALGAARHVRRFGLEPKIALCSQSQFGNQNSEAAERIRAGLAVLDAAPREFEYEGEMSVEAALDPELRQRLLPDNRMSGKANVLIFANADAASGVRNILKMTAQGLEVGPILMGMGNRAHIVTPSITTRGLLNMAALAGTPVSKYG</sequence>
<dbReference type="PANTHER" id="PTHR43237:SF4">
    <property type="entry name" value="NADP-DEPENDENT MALIC ENZYME"/>
    <property type="match status" value="1"/>
</dbReference>
<dbReference type="Pfam" id="PF03949">
    <property type="entry name" value="Malic_M"/>
    <property type="match status" value="1"/>
</dbReference>
<reference evidence="14" key="1">
    <citation type="submission" date="2016-10" db="EMBL/GenBank/DDBJ databases">
        <authorList>
            <person name="Varghese N."/>
            <person name="Submissions S."/>
        </authorList>
    </citation>
    <scope>NUCLEOTIDE SEQUENCE [LARGE SCALE GENOMIC DNA]</scope>
    <source>
        <strain evidence="14">JCM 10271</strain>
    </source>
</reference>
<evidence type="ECO:0000256" key="7">
    <source>
        <dbReference type="ARBA" id="ARBA00023268"/>
    </source>
</evidence>
<feature type="active site" description="Proton acceptor" evidence="8">
    <location>
        <position position="98"/>
    </location>
</feature>
<dbReference type="SMART" id="SM00919">
    <property type="entry name" value="Malic_M"/>
    <property type="match status" value="1"/>
</dbReference>
<evidence type="ECO:0000313" key="13">
    <source>
        <dbReference type="EMBL" id="SFQ18690.1"/>
    </source>
</evidence>
<dbReference type="InterPro" id="IPR046346">
    <property type="entry name" value="Aminoacid_DH-like_N_sf"/>
</dbReference>
<dbReference type="InterPro" id="IPR036291">
    <property type="entry name" value="NAD(P)-bd_dom_sf"/>
</dbReference>
<evidence type="ECO:0000259" key="11">
    <source>
        <dbReference type="SMART" id="SM00919"/>
    </source>
</evidence>
<dbReference type="FunFam" id="3.40.50.10380:FF:000003">
    <property type="entry name" value="NADP-dependent malic enzyme"/>
    <property type="match status" value="1"/>
</dbReference>
<dbReference type="AlphaFoldDB" id="A0A1I5WG33"/>
<comment type="similarity">
    <text evidence="4">In the C-terminal section; belongs to the phosphate acetyltransferase and butyryltransferase family.</text>
</comment>
<feature type="binding site" evidence="9">
    <location>
        <position position="140"/>
    </location>
    <ligand>
        <name>a divalent metal cation</name>
        <dbReference type="ChEBI" id="CHEBI:60240"/>
    </ligand>
</feature>
<evidence type="ECO:0000256" key="3">
    <source>
        <dbReference type="ARBA" id="ARBA00007686"/>
    </source>
</evidence>
<keyword evidence="7" id="KW-0511">Multifunctional enzyme</keyword>
<dbReference type="PIRSF" id="PIRSF036684">
    <property type="entry name" value="ME_PTA"/>
    <property type="match status" value="1"/>
</dbReference>